<reference evidence="8" key="1">
    <citation type="submission" date="2010-11" db="EMBL/GenBank/DDBJ databases">
        <title>The complete genome of Mahella australiensis DSM 15567.</title>
        <authorList>
            <consortium name="US DOE Joint Genome Institute (JGI-PGF)"/>
            <person name="Lucas S."/>
            <person name="Copeland A."/>
            <person name="Lapidus A."/>
            <person name="Bruce D."/>
            <person name="Goodwin L."/>
            <person name="Pitluck S."/>
            <person name="Kyrpides N."/>
            <person name="Mavromatis K."/>
            <person name="Pagani I."/>
            <person name="Ivanova N."/>
            <person name="Teshima H."/>
            <person name="Brettin T."/>
            <person name="Detter J.C."/>
            <person name="Han C."/>
            <person name="Tapia R."/>
            <person name="Land M."/>
            <person name="Hauser L."/>
            <person name="Markowitz V."/>
            <person name="Cheng J.-F."/>
            <person name="Hugenholtz P."/>
            <person name="Woyke T."/>
            <person name="Wu D."/>
            <person name="Spring S."/>
            <person name="Pukall R."/>
            <person name="Steenblock K."/>
            <person name="Schneider S."/>
            <person name="Klenk H.-P."/>
            <person name="Eisen J.A."/>
        </authorList>
    </citation>
    <scope>NUCLEOTIDE SEQUENCE [LARGE SCALE GENOMIC DNA]</scope>
    <source>
        <strain evidence="8">DSM 15567 / CIP 107919 / 50-1 BON</strain>
    </source>
</reference>
<proteinExistence type="predicted"/>
<dbReference type="AlphaFoldDB" id="F3ZY25"/>
<dbReference type="Gene3D" id="1.10.1740.10">
    <property type="match status" value="1"/>
</dbReference>
<accession>F3ZY25</accession>
<evidence type="ECO:0000256" key="4">
    <source>
        <dbReference type="ARBA" id="ARBA00023163"/>
    </source>
</evidence>
<dbReference type="Gene3D" id="1.10.10.10">
    <property type="entry name" value="Winged helix-like DNA-binding domain superfamily/Winged helix DNA-binding domain"/>
    <property type="match status" value="1"/>
</dbReference>
<dbReference type="NCBIfam" id="TIGR02937">
    <property type="entry name" value="sigma70-ECF"/>
    <property type="match status" value="1"/>
</dbReference>
<dbReference type="GO" id="GO:0003677">
    <property type="term" value="F:DNA binding"/>
    <property type="evidence" value="ECO:0007669"/>
    <property type="project" value="UniProtKB-KW"/>
</dbReference>
<dbReference type="Pfam" id="PF12645">
    <property type="entry name" value="HTH_16"/>
    <property type="match status" value="1"/>
</dbReference>
<dbReference type="InterPro" id="IPR014284">
    <property type="entry name" value="RNA_pol_sigma-70_dom"/>
</dbReference>
<dbReference type="GO" id="GO:0006352">
    <property type="term" value="P:DNA-templated transcription initiation"/>
    <property type="evidence" value="ECO:0007669"/>
    <property type="project" value="InterPro"/>
</dbReference>
<reference evidence="7 8" key="2">
    <citation type="journal article" date="2011" name="Stand. Genomic Sci.">
        <title>Complete genome sequence of Mahella australiensis type strain (50-1 BON).</title>
        <authorList>
            <person name="Sikorski J."/>
            <person name="Teshima H."/>
            <person name="Nolan M."/>
            <person name="Lucas S."/>
            <person name="Hammon N."/>
            <person name="Deshpande S."/>
            <person name="Cheng J.F."/>
            <person name="Pitluck S."/>
            <person name="Liolios K."/>
            <person name="Pagani I."/>
            <person name="Ivanova N."/>
            <person name="Huntemann M."/>
            <person name="Mavromatis K."/>
            <person name="Ovchinikova G."/>
            <person name="Pati A."/>
            <person name="Tapia R."/>
            <person name="Han C."/>
            <person name="Goodwin L."/>
            <person name="Chen A."/>
            <person name="Palaniappan K."/>
            <person name="Land M."/>
            <person name="Hauser L."/>
            <person name="Ngatchou-Djao O.D."/>
            <person name="Rohde M."/>
            <person name="Pukall R."/>
            <person name="Spring S."/>
            <person name="Abt B."/>
            <person name="Goker M."/>
            <person name="Detter J.C."/>
            <person name="Woyke T."/>
            <person name="Bristow J."/>
            <person name="Markowitz V."/>
            <person name="Hugenholtz P."/>
            <person name="Eisen J.A."/>
            <person name="Kyrpides N.C."/>
            <person name="Klenk H.P."/>
            <person name="Lapidus A."/>
        </authorList>
    </citation>
    <scope>NUCLEOTIDE SEQUENCE [LARGE SCALE GENOMIC DNA]</scope>
    <source>
        <strain evidence="8">DSM 15567 / CIP 107919 / 50-1 BON</strain>
    </source>
</reference>
<dbReference type="RefSeq" id="WP_013782144.1">
    <property type="nucleotide sequence ID" value="NC_015520.1"/>
</dbReference>
<dbReference type="HOGENOM" id="CLU_107136_1_1_9"/>
<evidence type="ECO:0000313" key="7">
    <source>
        <dbReference type="EMBL" id="AEE97721.1"/>
    </source>
</evidence>
<dbReference type="Proteomes" id="UP000008457">
    <property type="component" value="Chromosome"/>
</dbReference>
<keyword evidence="2" id="KW-0731">Sigma factor</keyword>
<feature type="domain" description="Helix-turn-helix conjugative transposon-like" evidence="6">
    <location>
        <begin position="7"/>
        <end position="64"/>
    </location>
</feature>
<sequence>MDYQLKSLVERAKAGDNDAIEEILKKVKPLILSSISKCHSIAMDDDDLYQEAAIEVIYSIKDFDDERNIPFLAFLKKRIFYRLKNLTRCEQLLLSLDQPVGDVDSACTMADTIPDAGPSVEDIVQVDQQYWHLRMAMAALTPKQRRVLKMHYMQGMSMADIARKDGLHYQAVVKLKERALNNMRIFMENDI</sequence>
<dbReference type="InterPro" id="IPR036388">
    <property type="entry name" value="WH-like_DNA-bd_sf"/>
</dbReference>
<evidence type="ECO:0000256" key="2">
    <source>
        <dbReference type="ARBA" id="ARBA00023082"/>
    </source>
</evidence>
<dbReference type="STRING" id="697281.Mahau_2576"/>
<protein>
    <submittedName>
        <fullName evidence="7">RNA polymerase, sigma-24 subunit, ECF subfamily</fullName>
    </submittedName>
</protein>
<organism evidence="7 8">
    <name type="scientific">Mahella australiensis (strain DSM 15567 / CIP 107919 / 50-1 BON)</name>
    <dbReference type="NCBI Taxonomy" id="697281"/>
    <lineage>
        <taxon>Bacteria</taxon>
        <taxon>Bacillati</taxon>
        <taxon>Bacillota</taxon>
        <taxon>Clostridia</taxon>
        <taxon>Thermoanaerobacterales</taxon>
        <taxon>Thermoanaerobacterales Family IV. Incertae Sedis</taxon>
        <taxon>Mahella</taxon>
    </lineage>
</organism>
<dbReference type="KEGG" id="mas:Mahau_2576"/>
<dbReference type="InterPro" id="IPR024760">
    <property type="entry name" value="HTH_dom_conjug_TS-like"/>
</dbReference>
<keyword evidence="3" id="KW-0238">DNA-binding</keyword>
<dbReference type="PANTHER" id="PTHR30385">
    <property type="entry name" value="SIGMA FACTOR F FLAGELLAR"/>
    <property type="match status" value="1"/>
</dbReference>
<dbReference type="SUPFAM" id="SSF88659">
    <property type="entry name" value="Sigma3 and sigma4 domains of RNA polymerase sigma factors"/>
    <property type="match status" value="1"/>
</dbReference>
<evidence type="ECO:0000259" key="5">
    <source>
        <dbReference type="Pfam" id="PF08281"/>
    </source>
</evidence>
<evidence type="ECO:0000256" key="3">
    <source>
        <dbReference type="ARBA" id="ARBA00023125"/>
    </source>
</evidence>
<dbReference type="eggNOG" id="COG1595">
    <property type="taxonomic scope" value="Bacteria"/>
</dbReference>
<evidence type="ECO:0000313" key="8">
    <source>
        <dbReference type="Proteomes" id="UP000008457"/>
    </source>
</evidence>
<feature type="domain" description="RNA polymerase sigma factor 70 region 4 type 2" evidence="5">
    <location>
        <begin position="133"/>
        <end position="181"/>
    </location>
</feature>
<gene>
    <name evidence="7" type="ordered locus">Mahau_2576</name>
</gene>
<dbReference type="InterPro" id="IPR013325">
    <property type="entry name" value="RNA_pol_sigma_r2"/>
</dbReference>
<keyword evidence="1" id="KW-0805">Transcription regulation</keyword>
<dbReference type="OrthoDB" id="1730259at2"/>
<keyword evidence="4" id="KW-0804">Transcription</keyword>
<dbReference type="InterPro" id="IPR013249">
    <property type="entry name" value="RNA_pol_sigma70_r4_t2"/>
</dbReference>
<dbReference type="EMBL" id="CP002360">
    <property type="protein sequence ID" value="AEE97721.1"/>
    <property type="molecule type" value="Genomic_DNA"/>
</dbReference>
<dbReference type="InterPro" id="IPR013324">
    <property type="entry name" value="RNA_pol_sigma_r3/r4-like"/>
</dbReference>
<evidence type="ECO:0000259" key="6">
    <source>
        <dbReference type="Pfam" id="PF12645"/>
    </source>
</evidence>
<dbReference type="Pfam" id="PF08281">
    <property type="entry name" value="Sigma70_r4_2"/>
    <property type="match status" value="1"/>
</dbReference>
<name>F3ZY25_MAHA5</name>
<keyword evidence="8" id="KW-1185">Reference proteome</keyword>
<dbReference type="SUPFAM" id="SSF88946">
    <property type="entry name" value="Sigma2 domain of RNA polymerase sigma factors"/>
    <property type="match status" value="1"/>
</dbReference>
<evidence type="ECO:0000256" key="1">
    <source>
        <dbReference type="ARBA" id="ARBA00023015"/>
    </source>
</evidence>
<dbReference type="GO" id="GO:0016987">
    <property type="term" value="F:sigma factor activity"/>
    <property type="evidence" value="ECO:0007669"/>
    <property type="project" value="UniProtKB-KW"/>
</dbReference>